<dbReference type="Proteomes" id="UP000051015">
    <property type="component" value="Unassembled WGS sequence"/>
</dbReference>
<reference evidence="3 4" key="1">
    <citation type="journal article" date="2015" name="Genome Announc.">
        <title>Expanding the biotechnology potential of lactobacilli through comparative genomics of 213 strains and associated genera.</title>
        <authorList>
            <person name="Sun Z."/>
            <person name="Harris H.M."/>
            <person name="McCann A."/>
            <person name="Guo C."/>
            <person name="Argimon S."/>
            <person name="Zhang W."/>
            <person name="Yang X."/>
            <person name="Jeffery I.B."/>
            <person name="Cooney J.C."/>
            <person name="Kagawa T.F."/>
            <person name="Liu W."/>
            <person name="Song Y."/>
            <person name="Salvetti E."/>
            <person name="Wrobel A."/>
            <person name="Rasinkangas P."/>
            <person name="Parkhill J."/>
            <person name="Rea M.C."/>
            <person name="O'Sullivan O."/>
            <person name="Ritari J."/>
            <person name="Douillard F.P."/>
            <person name="Paul Ross R."/>
            <person name="Yang R."/>
            <person name="Briner A.E."/>
            <person name="Felis G.E."/>
            <person name="de Vos W.M."/>
            <person name="Barrangou R."/>
            <person name="Klaenhammer T.R."/>
            <person name="Caufield P.W."/>
            <person name="Cui Y."/>
            <person name="Zhang H."/>
            <person name="O'Toole P.W."/>
        </authorList>
    </citation>
    <scope>NUCLEOTIDE SEQUENCE [LARGE SCALE GENOMIC DNA]</scope>
    <source>
        <strain evidence="3 4">DSM 21051</strain>
    </source>
</reference>
<protein>
    <submittedName>
        <fullName evidence="3">Uncharacterized protein</fullName>
    </submittedName>
</protein>
<feature type="transmembrane region" description="Helical" evidence="2">
    <location>
        <begin position="80"/>
        <end position="97"/>
    </location>
</feature>
<sequence length="202" mass="23541">MHVNSAAHSNYILSIGNMQHSFSAFVFMLKYCFINKGEIKLRLIDSGTTWIFFMAMLVFMVSAVFLIVFSTKNRHYKKTITMFISSFIVTLFCILSRTHLLRATLLCLFILSISAVLQRTVKKHHILRKWRITKPLIILGAVLLSLNITELFYIHSHKKEVPIARISKTNKHLEYLRSNHKQKPHFEGPYKSVHHTPKIQDD</sequence>
<dbReference type="AlphaFoldDB" id="A0A0R2D7Y4"/>
<evidence type="ECO:0000256" key="1">
    <source>
        <dbReference type="SAM" id="MobiDB-lite"/>
    </source>
</evidence>
<comment type="caution">
    <text evidence="3">The sequence shown here is derived from an EMBL/GenBank/DDBJ whole genome shotgun (WGS) entry which is preliminary data.</text>
</comment>
<evidence type="ECO:0000313" key="4">
    <source>
        <dbReference type="Proteomes" id="UP000051015"/>
    </source>
</evidence>
<feature type="compositionally biased region" description="Basic residues" evidence="1">
    <location>
        <begin position="192"/>
        <end position="202"/>
    </location>
</feature>
<evidence type="ECO:0000313" key="3">
    <source>
        <dbReference type="EMBL" id="KRM96396.1"/>
    </source>
</evidence>
<dbReference type="PATRIC" id="fig|1423725.3.peg.709"/>
<feature type="transmembrane region" description="Helical" evidence="2">
    <location>
        <begin position="133"/>
        <end position="154"/>
    </location>
</feature>
<keyword evidence="4" id="KW-1185">Reference proteome</keyword>
<gene>
    <name evidence="3" type="ORF">FC19_GL000685</name>
</gene>
<feature type="transmembrane region" description="Helical" evidence="2">
    <location>
        <begin position="103"/>
        <end position="121"/>
    </location>
</feature>
<name>A0A0R2D7Y4_9LACO</name>
<dbReference type="EMBL" id="AYZD01000015">
    <property type="protein sequence ID" value="KRM96396.1"/>
    <property type="molecule type" value="Genomic_DNA"/>
</dbReference>
<feature type="region of interest" description="Disordered" evidence="1">
    <location>
        <begin position="182"/>
        <end position="202"/>
    </location>
</feature>
<proteinExistence type="predicted"/>
<accession>A0A0R2D7Y4</accession>
<keyword evidence="2" id="KW-1133">Transmembrane helix</keyword>
<feature type="transmembrane region" description="Helical" evidence="2">
    <location>
        <begin position="50"/>
        <end position="68"/>
    </location>
</feature>
<keyword evidence="2" id="KW-0812">Transmembrane</keyword>
<evidence type="ECO:0000256" key="2">
    <source>
        <dbReference type="SAM" id="Phobius"/>
    </source>
</evidence>
<keyword evidence="2" id="KW-0472">Membrane</keyword>
<organism evidence="3 4">
    <name type="scientific">Liquorilactobacillus aquaticus DSM 21051</name>
    <dbReference type="NCBI Taxonomy" id="1423725"/>
    <lineage>
        <taxon>Bacteria</taxon>
        <taxon>Bacillati</taxon>
        <taxon>Bacillota</taxon>
        <taxon>Bacilli</taxon>
        <taxon>Lactobacillales</taxon>
        <taxon>Lactobacillaceae</taxon>
        <taxon>Liquorilactobacillus</taxon>
    </lineage>
</organism>